<dbReference type="RefSeq" id="WP_010855006.1">
    <property type="nucleotide sequence ID" value="NZ_AQHR01000085.1"/>
</dbReference>
<dbReference type="SUPFAM" id="SSF53474">
    <property type="entry name" value="alpha/beta-Hydrolases"/>
    <property type="match status" value="1"/>
</dbReference>
<name>R7ZQR4_9BACT</name>
<evidence type="ECO:0000313" key="1">
    <source>
        <dbReference type="EMBL" id="EON76422.1"/>
    </source>
</evidence>
<dbReference type="InterPro" id="IPR029058">
    <property type="entry name" value="AB_hydrolase_fold"/>
</dbReference>
<accession>R7ZQR4</accession>
<organism evidence="1 2">
    <name type="scientific">Lunatimonas lonarensis</name>
    <dbReference type="NCBI Taxonomy" id="1232681"/>
    <lineage>
        <taxon>Bacteria</taxon>
        <taxon>Pseudomonadati</taxon>
        <taxon>Bacteroidota</taxon>
        <taxon>Cytophagia</taxon>
        <taxon>Cytophagales</taxon>
        <taxon>Cyclobacteriaceae</taxon>
    </lineage>
</organism>
<dbReference type="Gene3D" id="3.40.50.1820">
    <property type="entry name" value="alpha/beta hydrolase"/>
    <property type="match status" value="1"/>
</dbReference>
<dbReference type="OrthoDB" id="1092902at2"/>
<keyword evidence="2" id="KW-1185">Reference proteome</keyword>
<dbReference type="Proteomes" id="UP000013909">
    <property type="component" value="Unassembled WGS sequence"/>
</dbReference>
<gene>
    <name evidence="1" type="ORF">ADIS_2872</name>
</gene>
<dbReference type="STRING" id="1232681.ADIS_2872"/>
<reference evidence="1 2" key="1">
    <citation type="submission" date="2013-02" db="EMBL/GenBank/DDBJ databases">
        <title>A novel strain isolated from Lonar lake, Maharashtra, India.</title>
        <authorList>
            <person name="Singh A."/>
        </authorList>
    </citation>
    <scope>NUCLEOTIDE SEQUENCE [LARGE SCALE GENOMIC DNA]</scope>
    <source>
        <strain evidence="1 2">AK24</strain>
    </source>
</reference>
<proteinExistence type="predicted"/>
<dbReference type="AlphaFoldDB" id="R7ZQR4"/>
<dbReference type="EMBL" id="AQHR01000085">
    <property type="protein sequence ID" value="EON76422.1"/>
    <property type="molecule type" value="Genomic_DNA"/>
</dbReference>
<protein>
    <recommendedName>
        <fullName evidence="3">Peptidase S9 prolyl oligopeptidase catalytic domain-containing protein</fullName>
    </recommendedName>
</protein>
<comment type="caution">
    <text evidence="1">The sequence shown here is derived from an EMBL/GenBank/DDBJ whole genome shotgun (WGS) entry which is preliminary data.</text>
</comment>
<sequence>MIYSFLFRFLLTLLLFVWQRGYAQQGSPLPPAQEKKEATIRFDDTSVPHWPSDFQRVDIASSVDGSIQPAYFFTAKGTEPRPLVVSLHTWSGSFEQKDDISLICRDKNIHYIHPDFRGPNRTPSACCSDLAMKDIDDAISFAIANVPVGISEIYVIGVSGGGYATLSTFMKSSHPIKKFSAWASISDLTAWHRESQIRKNRYEQDILACTGSIEHLDSAKAQSRSPLFWPTPVTKLDQATLTIYAGVYDGIQGSVPFTHTINFYNKVVKDLGITDPSSYISMEEKLDLMEKTRPLGDFGSISGRSVFLSKQVGNLRIVLFEGNHEMLTHFALDELLDL</sequence>
<evidence type="ECO:0008006" key="3">
    <source>
        <dbReference type="Google" id="ProtNLM"/>
    </source>
</evidence>
<dbReference type="PATRIC" id="fig|1288963.3.peg.2860"/>
<evidence type="ECO:0000313" key="2">
    <source>
        <dbReference type="Proteomes" id="UP000013909"/>
    </source>
</evidence>